<dbReference type="Gene3D" id="2.160.10.10">
    <property type="entry name" value="Hexapeptide repeat proteins"/>
    <property type="match status" value="2"/>
</dbReference>
<dbReference type="SUPFAM" id="SSF51161">
    <property type="entry name" value="Trimeric LpxA-like enzymes"/>
    <property type="match status" value="1"/>
</dbReference>
<evidence type="ECO:0000313" key="2">
    <source>
        <dbReference type="EMBL" id="AZS87122.1"/>
    </source>
</evidence>
<dbReference type="KEGG" id="sgd:ELQ87_24885"/>
<reference evidence="2 4" key="2">
    <citation type="submission" date="2018-12" db="EMBL/GenBank/DDBJ databases">
        <title>Streptomyces griseoviridis F1-27 complete genome.</title>
        <authorList>
            <person name="Mariita R.M."/>
            <person name="Sello J.K."/>
        </authorList>
    </citation>
    <scope>NUCLEOTIDE SEQUENCE [LARGE SCALE GENOMIC DNA]</scope>
    <source>
        <strain evidence="2 4">F1-27</strain>
    </source>
</reference>
<sequence>MAAGPSVIGDVAIGRRNTFEHGVVICGPASIGDDNFFGAYSVIGGRCRQAHRRDIAPQRTGMVRIGDGNYFGEHSVVHGPVGDATVVHDHSSVGAGSLLAHDTRVGSHVTVSVNCTVGGHGVLLDWSGLGIGCTLHPRTVMGHWSYAGMAAVVTRTVRPGHLVIGSPARLLRPNYEAFVRSGLDAASLAQLRAFLDTGEVPDGPSPVSRAVTEFEAAVARTIRNRVLRSWSDVDSERSRVIAHDPRS</sequence>
<dbReference type="Proteomes" id="UP000271291">
    <property type="component" value="Chromosome"/>
</dbReference>
<accession>A0A3S9ZHC6</accession>
<name>A0A3S9ZHC6_STRGD</name>
<dbReference type="PANTHER" id="PTHR43480">
    <property type="entry name" value="ACYL-[ACYL-CARRIER-PROTEIN]--UDP-N-ACETYLGLUCOSAMINE O-ACYLTRANSFERASE"/>
    <property type="match status" value="1"/>
</dbReference>
<protein>
    <recommendedName>
        <fullName evidence="1">Cyclic nucleotide-binding domain-containing protein</fullName>
    </recommendedName>
</protein>
<proteinExistence type="predicted"/>
<evidence type="ECO:0000313" key="5">
    <source>
        <dbReference type="Proteomes" id="UP000501753"/>
    </source>
</evidence>
<evidence type="ECO:0000313" key="4">
    <source>
        <dbReference type="Proteomes" id="UP000271291"/>
    </source>
</evidence>
<keyword evidence="5" id="KW-1185">Reference proteome</keyword>
<dbReference type="RefSeq" id="WP_127179924.1">
    <property type="nucleotide sequence ID" value="NZ_CP029078.1"/>
</dbReference>
<dbReference type="GO" id="GO:0008610">
    <property type="term" value="P:lipid biosynthetic process"/>
    <property type="evidence" value="ECO:0007669"/>
    <property type="project" value="InterPro"/>
</dbReference>
<dbReference type="InterPro" id="IPR011004">
    <property type="entry name" value="Trimer_LpxA-like_sf"/>
</dbReference>
<gene>
    <name evidence="3" type="ORF">DDJ31_14390</name>
    <name evidence="2" type="ORF">ELQ87_24885</name>
</gene>
<dbReference type="Proteomes" id="UP000501753">
    <property type="component" value="Chromosome"/>
</dbReference>
<dbReference type="EMBL" id="CP034687">
    <property type="protein sequence ID" value="AZS87122.1"/>
    <property type="molecule type" value="Genomic_DNA"/>
</dbReference>
<dbReference type="InterPro" id="IPR000595">
    <property type="entry name" value="cNMP-bd_dom"/>
</dbReference>
<feature type="domain" description="Cyclic nucleotide-binding" evidence="1">
    <location>
        <begin position="40"/>
        <end position="87"/>
    </location>
</feature>
<evidence type="ECO:0000259" key="1">
    <source>
        <dbReference type="PROSITE" id="PS50042"/>
    </source>
</evidence>
<dbReference type="PROSITE" id="PS50042">
    <property type="entry name" value="CNMP_BINDING_3"/>
    <property type="match status" value="1"/>
</dbReference>
<dbReference type="EMBL" id="CP029078">
    <property type="protein sequence ID" value="QCN86023.1"/>
    <property type="molecule type" value="Genomic_DNA"/>
</dbReference>
<organism evidence="2 4">
    <name type="scientific">Streptomyces griseoviridis</name>
    <dbReference type="NCBI Taxonomy" id="45398"/>
    <lineage>
        <taxon>Bacteria</taxon>
        <taxon>Bacillati</taxon>
        <taxon>Actinomycetota</taxon>
        <taxon>Actinomycetes</taxon>
        <taxon>Kitasatosporales</taxon>
        <taxon>Streptomycetaceae</taxon>
        <taxon>Streptomyces</taxon>
    </lineage>
</organism>
<dbReference type="PANTHER" id="PTHR43480:SF1">
    <property type="entry name" value="ACYL-[ACYL-CARRIER-PROTEIN]--UDP-N-ACETYLGLUCOSAMINE O-ACYLTRANSFERASE, MITOCHONDRIAL-RELATED"/>
    <property type="match status" value="1"/>
</dbReference>
<evidence type="ECO:0000313" key="3">
    <source>
        <dbReference type="EMBL" id="QCN86023.1"/>
    </source>
</evidence>
<dbReference type="OrthoDB" id="3697257at2"/>
<dbReference type="GO" id="GO:0008780">
    <property type="term" value="F:acyl-[acyl-carrier-protein]-UDP-N-acetylglucosamine O-acyltransferase activity"/>
    <property type="evidence" value="ECO:0007669"/>
    <property type="project" value="InterPro"/>
</dbReference>
<dbReference type="InterPro" id="IPR010137">
    <property type="entry name" value="Lipid_A_LpxA"/>
</dbReference>
<dbReference type="AlphaFoldDB" id="A0A3S9ZHC6"/>
<reference evidence="3 5" key="1">
    <citation type="submission" date="2018-04" db="EMBL/GenBank/DDBJ databases">
        <title>Complete genome sequences of Streptomyces griseoviridis K61 and characterization of antagonistic properties of biological control agents.</title>
        <authorList>
            <person name="Mariita R.M."/>
            <person name="Sello J.K."/>
        </authorList>
    </citation>
    <scope>NUCLEOTIDE SEQUENCE [LARGE SCALE GENOMIC DNA]</scope>
    <source>
        <strain evidence="3 5">K61</strain>
    </source>
</reference>